<protein>
    <recommendedName>
        <fullName evidence="11">Preprotein translocase subunit SecE</fullName>
    </recommendedName>
</protein>
<dbReference type="GO" id="GO:0006886">
    <property type="term" value="P:intracellular protein transport"/>
    <property type="evidence" value="ECO:0007669"/>
    <property type="project" value="InterPro"/>
</dbReference>
<comment type="subcellular location">
    <subcellularLocation>
        <location evidence="1">Membrane</location>
    </subcellularLocation>
</comment>
<dbReference type="InterPro" id="IPR001901">
    <property type="entry name" value="Translocase_SecE/Sec61-g"/>
</dbReference>
<dbReference type="GO" id="GO:0009306">
    <property type="term" value="P:protein secretion"/>
    <property type="evidence" value="ECO:0007669"/>
    <property type="project" value="InterPro"/>
</dbReference>
<evidence type="ECO:0000256" key="7">
    <source>
        <dbReference type="ARBA" id="ARBA00023136"/>
    </source>
</evidence>
<keyword evidence="2" id="KW-0813">Transport</keyword>
<keyword evidence="7 8" id="KW-0472">Membrane</keyword>
<dbReference type="AlphaFoldDB" id="A0A448ZWM7"/>
<evidence type="ECO:0000256" key="5">
    <source>
        <dbReference type="ARBA" id="ARBA00022989"/>
    </source>
</evidence>
<keyword evidence="10" id="KW-1185">Reference proteome</keyword>
<dbReference type="OrthoDB" id="399914at2"/>
<evidence type="ECO:0000313" key="9">
    <source>
        <dbReference type="EMBL" id="VEU55659.1"/>
    </source>
</evidence>
<dbReference type="GO" id="GO:0016020">
    <property type="term" value="C:membrane"/>
    <property type="evidence" value="ECO:0007669"/>
    <property type="project" value="UniProtKB-SubCell"/>
</dbReference>
<evidence type="ECO:0000256" key="2">
    <source>
        <dbReference type="ARBA" id="ARBA00022448"/>
    </source>
</evidence>
<keyword evidence="6" id="KW-0811">Translocation</keyword>
<name>A0A448ZWM7_METOS</name>
<reference evidence="9 10" key="1">
    <citation type="submission" date="2019-01" db="EMBL/GenBank/DDBJ databases">
        <authorList>
            <consortium name="Pathogen Informatics"/>
        </authorList>
    </citation>
    <scope>NUCLEOTIDE SEQUENCE [LARGE SCALE GENOMIC DNA]</scope>
    <source>
        <strain evidence="9 10">NCTC10112</strain>
    </source>
</reference>
<dbReference type="KEGG" id="mob:NCTC10112_00349"/>
<accession>A0A448ZWM7</accession>
<evidence type="ECO:0000256" key="1">
    <source>
        <dbReference type="ARBA" id="ARBA00004370"/>
    </source>
</evidence>
<evidence type="ECO:0000256" key="6">
    <source>
        <dbReference type="ARBA" id="ARBA00023010"/>
    </source>
</evidence>
<evidence type="ECO:0000256" key="4">
    <source>
        <dbReference type="ARBA" id="ARBA00022927"/>
    </source>
</evidence>
<sequence length="72" mass="8181">MADNNKENKKTPLVDSTIKNFIKEVKRVNFPKATKVFKWLGITLAFLAVMAVFCFLITLGFTTIWTKLGIKS</sequence>
<feature type="transmembrane region" description="Helical" evidence="8">
    <location>
        <begin position="39"/>
        <end position="65"/>
    </location>
</feature>
<dbReference type="InterPro" id="IPR005807">
    <property type="entry name" value="SecE_bac"/>
</dbReference>
<evidence type="ECO:0008006" key="11">
    <source>
        <dbReference type="Google" id="ProtNLM"/>
    </source>
</evidence>
<dbReference type="RefSeq" id="WP_022935974.1">
    <property type="nucleotide sequence ID" value="NZ_LR214940.1"/>
</dbReference>
<keyword evidence="5 8" id="KW-1133">Transmembrane helix</keyword>
<dbReference type="Proteomes" id="UP000290482">
    <property type="component" value="Chromosome"/>
</dbReference>
<evidence type="ECO:0000256" key="3">
    <source>
        <dbReference type="ARBA" id="ARBA00022692"/>
    </source>
</evidence>
<organism evidence="9 10">
    <name type="scientific">Metamycoplasma orale</name>
    <name type="common">Mycoplasma orale</name>
    <dbReference type="NCBI Taxonomy" id="2121"/>
    <lineage>
        <taxon>Bacteria</taxon>
        <taxon>Bacillati</taxon>
        <taxon>Mycoplasmatota</taxon>
        <taxon>Mycoplasmoidales</taxon>
        <taxon>Metamycoplasmataceae</taxon>
        <taxon>Metamycoplasma</taxon>
    </lineage>
</organism>
<proteinExistence type="predicted"/>
<dbReference type="EMBL" id="LR214940">
    <property type="protein sequence ID" value="VEU55659.1"/>
    <property type="molecule type" value="Genomic_DNA"/>
</dbReference>
<evidence type="ECO:0000256" key="8">
    <source>
        <dbReference type="SAM" id="Phobius"/>
    </source>
</evidence>
<evidence type="ECO:0000313" key="10">
    <source>
        <dbReference type="Proteomes" id="UP000290482"/>
    </source>
</evidence>
<dbReference type="Pfam" id="PF00584">
    <property type="entry name" value="SecE"/>
    <property type="match status" value="1"/>
</dbReference>
<dbReference type="NCBIfam" id="TIGR00964">
    <property type="entry name" value="secE_bact"/>
    <property type="match status" value="1"/>
</dbReference>
<dbReference type="GO" id="GO:0006605">
    <property type="term" value="P:protein targeting"/>
    <property type="evidence" value="ECO:0007669"/>
    <property type="project" value="InterPro"/>
</dbReference>
<gene>
    <name evidence="9" type="ORF">NCTC10112_00349</name>
</gene>
<keyword evidence="3 8" id="KW-0812">Transmembrane</keyword>
<dbReference type="GO" id="GO:0008320">
    <property type="term" value="F:protein transmembrane transporter activity"/>
    <property type="evidence" value="ECO:0007669"/>
    <property type="project" value="InterPro"/>
</dbReference>
<keyword evidence="4" id="KW-0653">Protein transport</keyword>